<name>A0A4Y2VL42_ARAVE</name>
<organism evidence="1 2">
    <name type="scientific">Araneus ventricosus</name>
    <name type="common">Orbweaver spider</name>
    <name type="synonym">Epeira ventricosa</name>
    <dbReference type="NCBI Taxonomy" id="182803"/>
    <lineage>
        <taxon>Eukaryota</taxon>
        <taxon>Metazoa</taxon>
        <taxon>Ecdysozoa</taxon>
        <taxon>Arthropoda</taxon>
        <taxon>Chelicerata</taxon>
        <taxon>Arachnida</taxon>
        <taxon>Araneae</taxon>
        <taxon>Araneomorphae</taxon>
        <taxon>Entelegynae</taxon>
        <taxon>Araneoidea</taxon>
        <taxon>Araneidae</taxon>
        <taxon>Araneus</taxon>
    </lineage>
</organism>
<comment type="caution">
    <text evidence="1">The sequence shown here is derived from an EMBL/GenBank/DDBJ whole genome shotgun (WGS) entry which is preliminary data.</text>
</comment>
<sequence length="106" mass="11991">MGESMGVGCGHHTNGRTFGHCVFSIQQAQNTADLQWNRVSVLEAEALPLGHRPHEEVSEKWTANFHLYKHERRSINPLRTALHFLSDKMTPPVWERGCGFHSSVKA</sequence>
<protein>
    <submittedName>
        <fullName evidence="1">Uncharacterized protein</fullName>
    </submittedName>
</protein>
<keyword evidence="2" id="KW-1185">Reference proteome</keyword>
<dbReference type="AlphaFoldDB" id="A0A4Y2VL42"/>
<proteinExistence type="predicted"/>
<evidence type="ECO:0000313" key="1">
    <source>
        <dbReference type="EMBL" id="GBO26015.1"/>
    </source>
</evidence>
<accession>A0A4Y2VL42</accession>
<dbReference type="Proteomes" id="UP000499080">
    <property type="component" value="Unassembled WGS sequence"/>
</dbReference>
<evidence type="ECO:0000313" key="2">
    <source>
        <dbReference type="Proteomes" id="UP000499080"/>
    </source>
</evidence>
<reference evidence="1 2" key="1">
    <citation type="journal article" date="2019" name="Sci. Rep.">
        <title>Orb-weaving spider Araneus ventricosus genome elucidates the spidroin gene catalogue.</title>
        <authorList>
            <person name="Kono N."/>
            <person name="Nakamura H."/>
            <person name="Ohtoshi R."/>
            <person name="Moran D.A.P."/>
            <person name="Shinohara A."/>
            <person name="Yoshida Y."/>
            <person name="Fujiwara M."/>
            <person name="Mori M."/>
            <person name="Tomita M."/>
            <person name="Arakawa K."/>
        </authorList>
    </citation>
    <scope>NUCLEOTIDE SEQUENCE [LARGE SCALE GENOMIC DNA]</scope>
</reference>
<dbReference type="EMBL" id="BGPR01049022">
    <property type="protein sequence ID" value="GBO26015.1"/>
    <property type="molecule type" value="Genomic_DNA"/>
</dbReference>
<gene>
    <name evidence="1" type="ORF">AVEN_198564_1</name>
</gene>